<gene>
    <name evidence="10" type="ordered locus">Cphamn1_1876</name>
</gene>
<evidence type="ECO:0000256" key="8">
    <source>
        <dbReference type="ARBA" id="ARBA00023014"/>
    </source>
</evidence>
<dbReference type="OrthoDB" id="9784571at2"/>
<feature type="domain" description="4Fe-4S ferredoxin-type" evidence="9">
    <location>
        <begin position="177"/>
        <end position="206"/>
    </location>
</feature>
<dbReference type="HOGENOM" id="CLU_030790_0_0_10"/>
<dbReference type="Pfam" id="PF13484">
    <property type="entry name" value="Fer4_16"/>
    <property type="match status" value="1"/>
</dbReference>
<keyword evidence="1" id="KW-0004">4Fe-4S</keyword>
<dbReference type="GO" id="GO:0052693">
    <property type="term" value="F:epoxyqueuosine reductase activity"/>
    <property type="evidence" value="ECO:0007669"/>
    <property type="project" value="TreeGrafter"/>
</dbReference>
<evidence type="ECO:0000256" key="2">
    <source>
        <dbReference type="ARBA" id="ARBA00022490"/>
    </source>
</evidence>
<accession>B3ELV2</accession>
<dbReference type="InterPro" id="IPR004453">
    <property type="entry name" value="QueG"/>
</dbReference>
<dbReference type="AlphaFoldDB" id="B3ELV2"/>
<keyword evidence="6" id="KW-0560">Oxidoreductase</keyword>
<evidence type="ECO:0000313" key="10">
    <source>
        <dbReference type="EMBL" id="ACE04793.1"/>
    </source>
</evidence>
<keyword evidence="5" id="KW-0671">Queuosine biosynthesis</keyword>
<dbReference type="InterPro" id="IPR013542">
    <property type="entry name" value="QueG_DUF1730"/>
</dbReference>
<dbReference type="GO" id="GO:0051539">
    <property type="term" value="F:4 iron, 4 sulfur cluster binding"/>
    <property type="evidence" value="ECO:0007669"/>
    <property type="project" value="UniProtKB-KW"/>
</dbReference>
<dbReference type="NCBIfam" id="TIGR00276">
    <property type="entry name" value="tRNA epoxyqueuosine(34) reductase QueG"/>
    <property type="match status" value="1"/>
</dbReference>
<evidence type="ECO:0000256" key="3">
    <source>
        <dbReference type="ARBA" id="ARBA00022694"/>
    </source>
</evidence>
<name>B3ELV2_CHLPB</name>
<keyword evidence="3" id="KW-0819">tRNA processing</keyword>
<dbReference type="PROSITE" id="PS00198">
    <property type="entry name" value="4FE4S_FER_1"/>
    <property type="match status" value="1"/>
</dbReference>
<evidence type="ECO:0000256" key="6">
    <source>
        <dbReference type="ARBA" id="ARBA00023002"/>
    </source>
</evidence>
<organism evidence="10">
    <name type="scientific">Chlorobium phaeobacteroides (strain BS1)</name>
    <dbReference type="NCBI Taxonomy" id="331678"/>
    <lineage>
        <taxon>Bacteria</taxon>
        <taxon>Pseudomonadati</taxon>
        <taxon>Chlorobiota</taxon>
        <taxon>Chlorobiia</taxon>
        <taxon>Chlorobiales</taxon>
        <taxon>Chlorobiaceae</taxon>
        <taxon>Chlorobium/Pelodictyon group</taxon>
        <taxon>Chlorobium</taxon>
    </lineage>
</organism>
<dbReference type="SUPFAM" id="SSF46548">
    <property type="entry name" value="alpha-helical ferredoxin"/>
    <property type="match status" value="1"/>
</dbReference>
<evidence type="ECO:0000256" key="5">
    <source>
        <dbReference type="ARBA" id="ARBA00022785"/>
    </source>
</evidence>
<sequence>MDKENTVQAILRKAEECGFCAAGFSSITPCSEESTRLREMIRENRHGEMLYMQKNIASRDNPENLLPGAKTVFSAAMPYHFPLETHAESGRLSRYAMVRDYHRVLSEKLEEVLECIRENHSGEVNGKVCVDGIPVFEKSWAEKAGLGRKGKNTMLIVPDKGSLVFLGEILLDIELPFTPEHLPDPCGECNSCINSCPTGAIIEKGKIDARKCISYLTVELKREFTPEESGMTGEWMFGCDICQEVCPHNQKSLKKKTAAGFEPQKELLTITPEEILSLTKSGFKKLFASTPVYRTGLKRLKRNARAVLENLKEC</sequence>
<reference evidence="10" key="1">
    <citation type="submission" date="2008-06" db="EMBL/GenBank/DDBJ databases">
        <title>Complete sequence of Chlorobium phaeobacteroides BS1.</title>
        <authorList>
            <consortium name="US DOE Joint Genome Institute"/>
            <person name="Lucas S."/>
            <person name="Copeland A."/>
            <person name="Lapidus A."/>
            <person name="Glavina del Rio T."/>
            <person name="Dalin E."/>
            <person name="Tice H."/>
            <person name="Bruce D."/>
            <person name="Goodwin L."/>
            <person name="Pitluck S."/>
            <person name="Schmutz J."/>
            <person name="Larimer F."/>
            <person name="Land M."/>
            <person name="Hauser L."/>
            <person name="Kyrpides N."/>
            <person name="Ovchinnikova G."/>
            <person name="Li T."/>
            <person name="Liu Z."/>
            <person name="Zhao F."/>
            <person name="Overmann J."/>
            <person name="Bryant D.A."/>
            <person name="Richardson P."/>
        </authorList>
    </citation>
    <scope>NUCLEOTIDE SEQUENCE [LARGE SCALE GENOMIC DNA]</scope>
    <source>
        <strain evidence="10">BS1</strain>
    </source>
</reference>
<dbReference type="KEGG" id="cpb:Cphamn1_1876"/>
<dbReference type="GO" id="GO:0046872">
    <property type="term" value="F:metal ion binding"/>
    <property type="evidence" value="ECO:0007669"/>
    <property type="project" value="UniProtKB-KW"/>
</dbReference>
<keyword evidence="7" id="KW-0408">Iron</keyword>
<dbReference type="eggNOG" id="COG1600">
    <property type="taxonomic scope" value="Bacteria"/>
</dbReference>
<protein>
    <recommendedName>
        <fullName evidence="9">4Fe-4S ferredoxin-type domain-containing protein</fullName>
    </recommendedName>
</protein>
<evidence type="ECO:0000256" key="4">
    <source>
        <dbReference type="ARBA" id="ARBA00022723"/>
    </source>
</evidence>
<dbReference type="EMBL" id="CP001101">
    <property type="protein sequence ID" value="ACE04793.1"/>
    <property type="molecule type" value="Genomic_DNA"/>
</dbReference>
<dbReference type="PANTHER" id="PTHR30002:SF4">
    <property type="entry name" value="EPOXYQUEUOSINE REDUCTASE"/>
    <property type="match status" value="1"/>
</dbReference>
<keyword evidence="4" id="KW-0479">Metal-binding</keyword>
<dbReference type="PANTHER" id="PTHR30002">
    <property type="entry name" value="EPOXYQUEUOSINE REDUCTASE"/>
    <property type="match status" value="1"/>
</dbReference>
<dbReference type="PROSITE" id="PS51379">
    <property type="entry name" value="4FE4S_FER_2"/>
    <property type="match status" value="1"/>
</dbReference>
<dbReference type="InterPro" id="IPR017896">
    <property type="entry name" value="4Fe4S_Fe-S-bd"/>
</dbReference>
<dbReference type="STRING" id="331678.Cphamn1_1876"/>
<evidence type="ECO:0000256" key="7">
    <source>
        <dbReference type="ARBA" id="ARBA00023004"/>
    </source>
</evidence>
<evidence type="ECO:0000256" key="1">
    <source>
        <dbReference type="ARBA" id="ARBA00022485"/>
    </source>
</evidence>
<keyword evidence="8" id="KW-0411">Iron-sulfur</keyword>
<dbReference type="InterPro" id="IPR017900">
    <property type="entry name" value="4Fe4S_Fe_S_CS"/>
</dbReference>
<dbReference type="Gene3D" id="3.30.70.20">
    <property type="match status" value="1"/>
</dbReference>
<dbReference type="GO" id="GO:0008616">
    <property type="term" value="P:tRNA queuosine(34) biosynthetic process"/>
    <property type="evidence" value="ECO:0007669"/>
    <property type="project" value="UniProtKB-KW"/>
</dbReference>
<dbReference type="Pfam" id="PF08331">
    <property type="entry name" value="QueG_DUF1730"/>
    <property type="match status" value="1"/>
</dbReference>
<proteinExistence type="predicted"/>
<evidence type="ECO:0000259" key="9">
    <source>
        <dbReference type="PROSITE" id="PS51379"/>
    </source>
</evidence>
<keyword evidence="2" id="KW-0963">Cytoplasm</keyword>